<evidence type="ECO:0000313" key="4">
    <source>
        <dbReference type="EMBL" id="KAJ8431595.1"/>
    </source>
</evidence>
<reference evidence="4" key="1">
    <citation type="submission" date="2022-04" db="EMBL/GenBank/DDBJ databases">
        <title>Carnegiea gigantea Genome sequencing and assembly v2.</title>
        <authorList>
            <person name="Copetti D."/>
            <person name="Sanderson M.J."/>
            <person name="Burquez A."/>
            <person name="Wojciechowski M.F."/>
        </authorList>
    </citation>
    <scope>NUCLEOTIDE SEQUENCE</scope>
    <source>
        <strain evidence="4">SGP5-SGP5p</strain>
        <tissue evidence="4">Aerial part</tissue>
    </source>
</reference>
<evidence type="ECO:0000256" key="3">
    <source>
        <dbReference type="PROSITE-ProRule" id="PRU00708"/>
    </source>
</evidence>
<dbReference type="GO" id="GO:0007005">
    <property type="term" value="P:mitochondrion organization"/>
    <property type="evidence" value="ECO:0007669"/>
    <property type="project" value="TreeGrafter"/>
</dbReference>
<dbReference type="GO" id="GO:0003729">
    <property type="term" value="F:mRNA binding"/>
    <property type="evidence" value="ECO:0007669"/>
    <property type="project" value="TreeGrafter"/>
</dbReference>
<dbReference type="InterPro" id="IPR002885">
    <property type="entry name" value="PPR_rpt"/>
</dbReference>
<dbReference type="AlphaFoldDB" id="A0A9Q1Q858"/>
<dbReference type="PANTHER" id="PTHR47934">
    <property type="entry name" value="PENTATRICOPEPTIDE REPEAT-CONTAINING PROTEIN PET309, MITOCHONDRIAL"/>
    <property type="match status" value="1"/>
</dbReference>
<dbReference type="Proteomes" id="UP001153076">
    <property type="component" value="Unassembled WGS sequence"/>
</dbReference>
<dbReference type="GO" id="GO:0005739">
    <property type="term" value="C:mitochondrion"/>
    <property type="evidence" value="ECO:0007669"/>
    <property type="project" value="TreeGrafter"/>
</dbReference>
<feature type="repeat" description="PPR" evidence="3">
    <location>
        <begin position="198"/>
        <end position="232"/>
    </location>
</feature>
<dbReference type="NCBIfam" id="TIGR00756">
    <property type="entry name" value="PPR"/>
    <property type="match status" value="5"/>
</dbReference>
<dbReference type="GO" id="GO:0006396">
    <property type="term" value="P:RNA processing"/>
    <property type="evidence" value="ECO:0007669"/>
    <property type="project" value="TreeGrafter"/>
</dbReference>
<dbReference type="InterPro" id="IPR051114">
    <property type="entry name" value="Mito_RNA_Proc_CCM1"/>
</dbReference>
<comment type="similarity">
    <text evidence="1">Belongs to the PPR family. P subfamily.</text>
</comment>
<dbReference type="SUPFAM" id="SSF81901">
    <property type="entry name" value="HCP-like"/>
    <property type="match status" value="1"/>
</dbReference>
<dbReference type="EMBL" id="JAKOGI010000680">
    <property type="protein sequence ID" value="KAJ8431595.1"/>
    <property type="molecule type" value="Genomic_DNA"/>
</dbReference>
<sequence>MNRIEQSTSLRIGNPMLYVLQGDALMEQEKASEVKMSSSLSIRLGRHLCTSSRAGPISISRAKSKLRSEFDPDKALQIYSSVSSRYKSPVSSRYAQEITIRRLAKSHRFNDIEALVESHKNDPKITQEPFLCTLIRSYGLAGMFDHALKMYTLMDELGTPRSTLSFNALLVACNNSRLFDRVPQLFDEMAERYGVVPDKVSYGALIKAYCGMGSPGQALGILKEMEGKGVEVTAVTFTTILDALYKKGKGDEAERVWNEMVKKGCALDVAAYNVRISYAHGGNPEDVKGLIEEMTAAGLKPDTISYNYLLTSYCRNGMMDEAMKLYEELEASGFNLKAATFRTLIHYLCKKGDYGTGYDVFTRSVFHHRIPDFATLKDLVEGLVAKKKLKDAKELIRTVKKKFPPNVLNAWKKVEVELGLVSQESPPDASEAE</sequence>
<evidence type="ECO:0000256" key="2">
    <source>
        <dbReference type="ARBA" id="ARBA00022737"/>
    </source>
</evidence>
<dbReference type="PROSITE" id="PS51375">
    <property type="entry name" value="PPR"/>
    <property type="match status" value="3"/>
</dbReference>
<gene>
    <name evidence="4" type="ORF">Cgig2_025637</name>
</gene>
<dbReference type="Pfam" id="PF01535">
    <property type="entry name" value="PPR"/>
    <property type="match status" value="3"/>
</dbReference>
<comment type="caution">
    <text evidence="4">The sequence shown here is derived from an EMBL/GenBank/DDBJ whole genome shotgun (WGS) entry which is preliminary data.</text>
</comment>
<dbReference type="InterPro" id="IPR011990">
    <property type="entry name" value="TPR-like_helical_dom_sf"/>
</dbReference>
<evidence type="ECO:0008006" key="6">
    <source>
        <dbReference type="Google" id="ProtNLM"/>
    </source>
</evidence>
<proteinExistence type="inferred from homology"/>
<dbReference type="Gene3D" id="1.25.40.10">
    <property type="entry name" value="Tetratricopeptide repeat domain"/>
    <property type="match status" value="2"/>
</dbReference>
<feature type="repeat" description="PPR" evidence="3">
    <location>
        <begin position="302"/>
        <end position="336"/>
    </location>
</feature>
<feature type="repeat" description="PPR" evidence="3">
    <location>
        <begin position="233"/>
        <end position="267"/>
    </location>
</feature>
<dbReference type="OrthoDB" id="185373at2759"/>
<dbReference type="PANTHER" id="PTHR47934:SF19">
    <property type="entry name" value="PENTATRICOPEPTIDE REPEAT-CONTAINING PROTEIN MITOCHONDRIAL"/>
    <property type="match status" value="1"/>
</dbReference>
<name>A0A9Q1Q858_9CARY</name>
<organism evidence="4 5">
    <name type="scientific">Carnegiea gigantea</name>
    <dbReference type="NCBI Taxonomy" id="171969"/>
    <lineage>
        <taxon>Eukaryota</taxon>
        <taxon>Viridiplantae</taxon>
        <taxon>Streptophyta</taxon>
        <taxon>Embryophyta</taxon>
        <taxon>Tracheophyta</taxon>
        <taxon>Spermatophyta</taxon>
        <taxon>Magnoliopsida</taxon>
        <taxon>eudicotyledons</taxon>
        <taxon>Gunneridae</taxon>
        <taxon>Pentapetalae</taxon>
        <taxon>Caryophyllales</taxon>
        <taxon>Cactineae</taxon>
        <taxon>Cactaceae</taxon>
        <taxon>Cactoideae</taxon>
        <taxon>Echinocereeae</taxon>
        <taxon>Carnegiea</taxon>
    </lineage>
</organism>
<protein>
    <recommendedName>
        <fullName evidence="6">Pentatricopeptide repeat-containing protein</fullName>
    </recommendedName>
</protein>
<evidence type="ECO:0000256" key="1">
    <source>
        <dbReference type="ARBA" id="ARBA00007626"/>
    </source>
</evidence>
<keyword evidence="2" id="KW-0677">Repeat</keyword>
<keyword evidence="5" id="KW-1185">Reference proteome</keyword>
<evidence type="ECO:0000313" key="5">
    <source>
        <dbReference type="Proteomes" id="UP001153076"/>
    </source>
</evidence>
<dbReference type="Pfam" id="PF13041">
    <property type="entry name" value="PPR_2"/>
    <property type="match status" value="2"/>
</dbReference>
<accession>A0A9Q1Q858</accession>